<gene>
    <name evidence="1" type="ORF">IAD23_07200</name>
</gene>
<evidence type="ECO:0000313" key="1">
    <source>
        <dbReference type="EMBL" id="HIU69724.1"/>
    </source>
</evidence>
<evidence type="ECO:0000313" key="2">
    <source>
        <dbReference type="Proteomes" id="UP000824125"/>
    </source>
</evidence>
<dbReference type="AlphaFoldDB" id="A0A9D1SP21"/>
<reference evidence="1" key="1">
    <citation type="submission" date="2020-10" db="EMBL/GenBank/DDBJ databases">
        <authorList>
            <person name="Gilroy R."/>
        </authorList>
    </citation>
    <scope>NUCLEOTIDE SEQUENCE</scope>
    <source>
        <strain evidence="1">CHK176-6737</strain>
    </source>
</reference>
<comment type="caution">
    <text evidence="1">The sequence shown here is derived from an EMBL/GenBank/DDBJ whole genome shotgun (WGS) entry which is preliminary data.</text>
</comment>
<dbReference type="EMBL" id="DVNM01000042">
    <property type="protein sequence ID" value="HIU69724.1"/>
    <property type="molecule type" value="Genomic_DNA"/>
</dbReference>
<reference evidence="1" key="2">
    <citation type="journal article" date="2021" name="PeerJ">
        <title>Extensive microbial diversity within the chicken gut microbiome revealed by metagenomics and culture.</title>
        <authorList>
            <person name="Gilroy R."/>
            <person name="Ravi A."/>
            <person name="Getino M."/>
            <person name="Pursley I."/>
            <person name="Horton D.L."/>
            <person name="Alikhan N.F."/>
            <person name="Baker D."/>
            <person name="Gharbi K."/>
            <person name="Hall N."/>
            <person name="Watson M."/>
            <person name="Adriaenssens E.M."/>
            <person name="Foster-Nyarko E."/>
            <person name="Jarju S."/>
            <person name="Secka A."/>
            <person name="Antonio M."/>
            <person name="Oren A."/>
            <person name="Chaudhuri R.R."/>
            <person name="La Ragione R."/>
            <person name="Hildebrand F."/>
            <person name="Pallen M.J."/>
        </authorList>
    </citation>
    <scope>NUCLEOTIDE SEQUENCE</scope>
    <source>
        <strain evidence="1">CHK176-6737</strain>
    </source>
</reference>
<proteinExistence type="predicted"/>
<accession>A0A9D1SP21</accession>
<sequence length="73" mass="8431">MSPNEALIQNLKDAGCTPEFIKQFTLGRCGSEERLQLQRHRAKLLSDVHAKEKQIDCLDYLVYQIQKSKTQPK</sequence>
<name>A0A9D1SP21_9FIRM</name>
<protein>
    <submittedName>
        <fullName evidence="1">Uncharacterized protein</fullName>
    </submittedName>
</protein>
<organism evidence="1 2">
    <name type="scientific">Candidatus Scybalenecus merdavium</name>
    <dbReference type="NCBI Taxonomy" id="2840939"/>
    <lineage>
        <taxon>Bacteria</taxon>
        <taxon>Bacillati</taxon>
        <taxon>Bacillota</taxon>
        <taxon>Clostridia</taxon>
        <taxon>Eubacteriales</taxon>
        <taxon>Oscillospiraceae</taxon>
        <taxon>Oscillospiraceae incertae sedis</taxon>
        <taxon>Candidatus Scybalenecus</taxon>
    </lineage>
</organism>
<dbReference type="Proteomes" id="UP000824125">
    <property type="component" value="Unassembled WGS sequence"/>
</dbReference>